<keyword evidence="2" id="KW-1185">Reference proteome</keyword>
<evidence type="ECO:0000313" key="2">
    <source>
        <dbReference type="Proteomes" id="UP000703269"/>
    </source>
</evidence>
<organism evidence="1 2">
    <name type="scientific">Phanerochaete sordida</name>
    <dbReference type="NCBI Taxonomy" id="48140"/>
    <lineage>
        <taxon>Eukaryota</taxon>
        <taxon>Fungi</taxon>
        <taxon>Dikarya</taxon>
        <taxon>Basidiomycota</taxon>
        <taxon>Agaricomycotina</taxon>
        <taxon>Agaricomycetes</taxon>
        <taxon>Polyporales</taxon>
        <taxon>Phanerochaetaceae</taxon>
        <taxon>Phanerochaete</taxon>
    </lineage>
</organism>
<reference evidence="1 2" key="1">
    <citation type="submission" date="2021-08" db="EMBL/GenBank/DDBJ databases">
        <title>Draft Genome Sequence of Phanerochaete sordida strain YK-624.</title>
        <authorList>
            <person name="Mori T."/>
            <person name="Dohra H."/>
            <person name="Suzuki T."/>
            <person name="Kawagishi H."/>
            <person name="Hirai H."/>
        </authorList>
    </citation>
    <scope>NUCLEOTIDE SEQUENCE [LARGE SCALE GENOMIC DNA]</scope>
    <source>
        <strain evidence="1 2">YK-624</strain>
    </source>
</reference>
<accession>A0A9P3G787</accession>
<protein>
    <submittedName>
        <fullName evidence="1">Uncharacterized protein</fullName>
    </submittedName>
</protein>
<dbReference type="EMBL" id="BPQB01000012">
    <property type="protein sequence ID" value="GJE89357.1"/>
    <property type="molecule type" value="Genomic_DNA"/>
</dbReference>
<dbReference type="AlphaFoldDB" id="A0A9P3G787"/>
<evidence type="ECO:0000313" key="1">
    <source>
        <dbReference type="EMBL" id="GJE89357.1"/>
    </source>
</evidence>
<sequence>MAKHADLPWDVIVSGDVLAIHRGPRSLIIGDLSTPLRGEPAPLQAYSLLQIGEWPRGRRD</sequence>
<proteinExistence type="predicted"/>
<gene>
    <name evidence="1" type="ORF">PsYK624_054560</name>
</gene>
<dbReference type="Proteomes" id="UP000703269">
    <property type="component" value="Unassembled WGS sequence"/>
</dbReference>
<comment type="caution">
    <text evidence="1">The sequence shown here is derived from an EMBL/GenBank/DDBJ whole genome shotgun (WGS) entry which is preliminary data.</text>
</comment>
<name>A0A9P3G787_9APHY</name>